<reference evidence="3" key="1">
    <citation type="submission" date="2017-02" db="EMBL/GenBank/DDBJ databases">
        <authorList>
            <person name="Varghese N."/>
            <person name="Submissions S."/>
        </authorList>
    </citation>
    <scope>NUCLEOTIDE SEQUENCE [LARGE SCALE GENOMIC DNA]</scope>
    <source>
        <strain evidence="3">UM2</strain>
    </source>
</reference>
<dbReference type="PANTHER" id="PTHR11895">
    <property type="entry name" value="TRANSAMIDASE"/>
    <property type="match status" value="1"/>
</dbReference>
<feature type="domain" description="Amidase" evidence="1">
    <location>
        <begin position="2"/>
        <end position="373"/>
    </location>
</feature>
<proteinExistence type="predicted"/>
<name>A0A1T5GI50_9SPHN</name>
<dbReference type="EMBL" id="FUYM01000015">
    <property type="protein sequence ID" value="SKC08088.1"/>
    <property type="molecule type" value="Genomic_DNA"/>
</dbReference>
<dbReference type="Gene3D" id="3.90.1300.10">
    <property type="entry name" value="Amidase signature (AS) domain"/>
    <property type="match status" value="1"/>
</dbReference>
<organism evidence="2 3">
    <name type="scientific">Rhizorhabdus histidinilytica</name>
    <dbReference type="NCBI Taxonomy" id="439228"/>
    <lineage>
        <taxon>Bacteria</taxon>
        <taxon>Pseudomonadati</taxon>
        <taxon>Pseudomonadota</taxon>
        <taxon>Alphaproteobacteria</taxon>
        <taxon>Sphingomonadales</taxon>
        <taxon>Sphingomonadaceae</taxon>
        <taxon>Rhizorhabdus</taxon>
    </lineage>
</organism>
<dbReference type="GO" id="GO:0003824">
    <property type="term" value="F:catalytic activity"/>
    <property type="evidence" value="ECO:0007669"/>
    <property type="project" value="InterPro"/>
</dbReference>
<dbReference type="STRING" id="439228.SAMN06295920_11518"/>
<dbReference type="InterPro" id="IPR000120">
    <property type="entry name" value="Amidase"/>
</dbReference>
<evidence type="ECO:0000313" key="3">
    <source>
        <dbReference type="Proteomes" id="UP000189818"/>
    </source>
</evidence>
<dbReference type="OrthoDB" id="7490557at2"/>
<dbReference type="InterPro" id="IPR023631">
    <property type="entry name" value="Amidase_dom"/>
</dbReference>
<sequence>MLVKDNIAVAGLQWTAGSPGFADVRADRDATAVRLLRERGAVLPIKTTLHELAFGVTGANGWTGAIANPHDPARAAGGSSGGSAAALAVGLGDLSLVTDTGGSARIPASFCGVIGFRPSMGRYPSDGLIGLSPSRDTIGLMARELRWIVWADAMLAGGIPADAAVGRRTIGIASDDDLGELEPAVADAYGAMMARIEAAGHRVVTVDLAQVNALDEACGFPIALYQTHETLRAIAPDLAGRSFEELVAAVASPDVAHLLGLASDGATVTAAHYAQAIGHDWPALRAAYAAIFAGGVDHILLPTAPLVAPAIDTGPELSLNGRPAPTFPTITRFTRPDSMAGLPSISLPSGTDGQGMPIGMMLTGARHADAALLAFARSLLVG</sequence>
<dbReference type="PANTHER" id="PTHR11895:SF151">
    <property type="entry name" value="GLUTAMYL-TRNA(GLN) AMIDOTRANSFERASE SUBUNIT A"/>
    <property type="match status" value="1"/>
</dbReference>
<dbReference type="InterPro" id="IPR036928">
    <property type="entry name" value="AS_sf"/>
</dbReference>
<keyword evidence="3" id="KW-1185">Reference proteome</keyword>
<gene>
    <name evidence="2" type="ORF">SAMN06295920_11518</name>
</gene>
<evidence type="ECO:0000313" key="2">
    <source>
        <dbReference type="EMBL" id="SKC08088.1"/>
    </source>
</evidence>
<dbReference type="AlphaFoldDB" id="A0A1T5GI50"/>
<dbReference type="Pfam" id="PF01425">
    <property type="entry name" value="Amidase"/>
    <property type="match status" value="1"/>
</dbReference>
<dbReference type="SUPFAM" id="SSF75304">
    <property type="entry name" value="Amidase signature (AS) enzymes"/>
    <property type="match status" value="1"/>
</dbReference>
<accession>A0A1T5GI50</accession>
<evidence type="ECO:0000259" key="1">
    <source>
        <dbReference type="Pfam" id="PF01425"/>
    </source>
</evidence>
<dbReference type="Proteomes" id="UP000189818">
    <property type="component" value="Unassembled WGS sequence"/>
</dbReference>
<protein>
    <submittedName>
        <fullName evidence="2">Mandelamide amidase</fullName>
    </submittedName>
</protein>